<dbReference type="RefSeq" id="XP_040634031.1">
    <property type="nucleotide sequence ID" value="XM_040787009.1"/>
</dbReference>
<dbReference type="Proteomes" id="UP000019804">
    <property type="component" value="Unassembled WGS sequence"/>
</dbReference>
<evidence type="ECO:0000259" key="7">
    <source>
        <dbReference type="Pfam" id="PF04082"/>
    </source>
</evidence>
<dbReference type="STRING" id="1388766.A0A017S0G4"/>
<keyword evidence="2" id="KW-0479">Metal-binding</keyword>
<dbReference type="GeneID" id="63702133"/>
<protein>
    <recommendedName>
        <fullName evidence="7">Xylanolytic transcriptional activator regulatory domain-containing protein</fullName>
    </recommendedName>
</protein>
<dbReference type="GO" id="GO:0000978">
    <property type="term" value="F:RNA polymerase II cis-regulatory region sequence-specific DNA binding"/>
    <property type="evidence" value="ECO:0007669"/>
    <property type="project" value="InterPro"/>
</dbReference>
<dbReference type="HOGENOM" id="CLU_012538_1_1_1"/>
<proteinExistence type="predicted"/>
<keyword evidence="6" id="KW-0539">Nucleus</keyword>
<dbReference type="PANTHER" id="PTHR40626:SF3">
    <property type="entry name" value="TRANSCRIPTION FACTOR WITH C2H2 AND ZN(2)-CYS(6) DNA BINDING DOMAIN (EUROFUNG)-RELATED"/>
    <property type="match status" value="1"/>
</dbReference>
<evidence type="ECO:0000256" key="2">
    <source>
        <dbReference type="ARBA" id="ARBA00022723"/>
    </source>
</evidence>
<evidence type="ECO:0000256" key="6">
    <source>
        <dbReference type="ARBA" id="ARBA00023242"/>
    </source>
</evidence>
<dbReference type="EMBL" id="KK088461">
    <property type="protein sequence ID" value="EYE90341.1"/>
    <property type="molecule type" value="Genomic_DNA"/>
</dbReference>
<keyword evidence="4" id="KW-0863">Zinc-finger</keyword>
<keyword evidence="3" id="KW-0677">Repeat</keyword>
<evidence type="ECO:0000313" key="8">
    <source>
        <dbReference type="EMBL" id="EYE90341.1"/>
    </source>
</evidence>
<dbReference type="CDD" id="cd12148">
    <property type="entry name" value="fungal_TF_MHR"/>
    <property type="match status" value="1"/>
</dbReference>
<evidence type="ECO:0000256" key="3">
    <source>
        <dbReference type="ARBA" id="ARBA00022737"/>
    </source>
</evidence>
<accession>A0A017S0G4</accession>
<organism evidence="8 9">
    <name type="scientific">Aspergillus ruber (strain CBS 135680)</name>
    <dbReference type="NCBI Taxonomy" id="1388766"/>
    <lineage>
        <taxon>Eukaryota</taxon>
        <taxon>Fungi</taxon>
        <taxon>Dikarya</taxon>
        <taxon>Ascomycota</taxon>
        <taxon>Pezizomycotina</taxon>
        <taxon>Eurotiomycetes</taxon>
        <taxon>Eurotiomycetidae</taxon>
        <taxon>Eurotiales</taxon>
        <taxon>Aspergillaceae</taxon>
        <taxon>Aspergillus</taxon>
        <taxon>Aspergillus subgen. Aspergillus</taxon>
    </lineage>
</organism>
<comment type="subcellular location">
    <subcellularLocation>
        <location evidence="1">Nucleus</location>
    </subcellularLocation>
</comment>
<evidence type="ECO:0000313" key="9">
    <source>
        <dbReference type="Proteomes" id="UP000019804"/>
    </source>
</evidence>
<gene>
    <name evidence="8" type="ORF">EURHEDRAFT_527073</name>
</gene>
<keyword evidence="9" id="KW-1185">Reference proteome</keyword>
<keyword evidence="5" id="KW-0862">Zinc</keyword>
<sequence>MPSGLDFTALDWLYPPSLEPDITLAERLEYLAYFTSARGMATFLDRETLRRKQDMISQYYNTLTSIINEDCGQDDGLLSKSAEIINHLKSTVTTDPSTIVTASIPSWTSETHRAATEFFSPTSIRRFLIFFWALWYPTCPFVHNPFFDPANASPALLAVMVIIGACMSPDEEDGKRARKWMDLVEVITFRQEWFTDAEQAPKPSYGKWKKRLECIQTAYLVCSLQKREGSVEAQGRVRRYRHAMMVSLAREIGLSTATHPRTLPARASDEWWRQFAAEEEMVRTLIYVFLFDAALTIFHNSPPRMVVSELRMDMACPEACFQAESAEECLSELEKWSGSVFWRERLSVASVVRRMCQPQPQTEAQASETLEPAPGFSRMGTLNLFTTVQCLHSLTFHLQNSLITIPSPLTPLQTGLESWRLTWNKRIPEDSHIPHRPDTLWKQIGFARYAPEFWQLARILVMRLASGDLGEAEWGELRLGVHGNEDMGGRAGERYDHTDMEDVNGLIEEYRRMSLGVCMWFPSNGI</sequence>
<dbReference type="InterPro" id="IPR007219">
    <property type="entry name" value="XnlR_reg_dom"/>
</dbReference>
<dbReference type="GO" id="GO:0000981">
    <property type="term" value="F:DNA-binding transcription factor activity, RNA polymerase II-specific"/>
    <property type="evidence" value="ECO:0007669"/>
    <property type="project" value="InterPro"/>
</dbReference>
<evidence type="ECO:0000256" key="1">
    <source>
        <dbReference type="ARBA" id="ARBA00004123"/>
    </source>
</evidence>
<dbReference type="GO" id="GO:0006351">
    <property type="term" value="P:DNA-templated transcription"/>
    <property type="evidence" value="ECO:0007669"/>
    <property type="project" value="InterPro"/>
</dbReference>
<dbReference type="Pfam" id="PF04082">
    <property type="entry name" value="Fungal_trans"/>
    <property type="match status" value="1"/>
</dbReference>
<reference evidence="9" key="1">
    <citation type="journal article" date="2014" name="Nat. Commun.">
        <title>Genomic adaptations of the halophilic Dead Sea filamentous fungus Eurotium rubrum.</title>
        <authorList>
            <person name="Kis-Papo T."/>
            <person name="Weig A.R."/>
            <person name="Riley R."/>
            <person name="Persoh D."/>
            <person name="Salamov A."/>
            <person name="Sun H."/>
            <person name="Lipzen A."/>
            <person name="Wasser S.P."/>
            <person name="Rambold G."/>
            <person name="Grigoriev I.V."/>
            <person name="Nevo E."/>
        </authorList>
    </citation>
    <scope>NUCLEOTIDE SEQUENCE [LARGE SCALE GENOMIC DNA]</scope>
    <source>
        <strain evidence="9">CBS 135680</strain>
    </source>
</reference>
<dbReference type="PANTHER" id="PTHR40626">
    <property type="entry name" value="MIP31509P"/>
    <property type="match status" value="1"/>
</dbReference>
<feature type="domain" description="Xylanolytic transcriptional activator regulatory" evidence="7">
    <location>
        <begin position="130"/>
        <end position="327"/>
    </location>
</feature>
<evidence type="ECO:0000256" key="5">
    <source>
        <dbReference type="ARBA" id="ARBA00022833"/>
    </source>
</evidence>
<evidence type="ECO:0000256" key="4">
    <source>
        <dbReference type="ARBA" id="ARBA00022771"/>
    </source>
</evidence>
<dbReference type="InterPro" id="IPR051059">
    <property type="entry name" value="VerF-like"/>
</dbReference>
<dbReference type="GO" id="GO:0008270">
    <property type="term" value="F:zinc ion binding"/>
    <property type="evidence" value="ECO:0007669"/>
    <property type="project" value="UniProtKB-KW"/>
</dbReference>
<dbReference type="GO" id="GO:0000785">
    <property type="term" value="C:chromatin"/>
    <property type="evidence" value="ECO:0007669"/>
    <property type="project" value="TreeGrafter"/>
</dbReference>
<dbReference type="AlphaFoldDB" id="A0A017S0G4"/>
<name>A0A017S0G4_ASPRC</name>
<dbReference type="OrthoDB" id="654211at2759"/>
<dbReference type="GO" id="GO:0005634">
    <property type="term" value="C:nucleus"/>
    <property type="evidence" value="ECO:0007669"/>
    <property type="project" value="UniProtKB-SubCell"/>
</dbReference>